<dbReference type="Gene3D" id="3.40.50.2000">
    <property type="entry name" value="Glycogen Phosphorylase B"/>
    <property type="match status" value="1"/>
</dbReference>
<dbReference type="PANTHER" id="PTHR45871:SF1">
    <property type="entry name" value="PHOSPHATIDYLINOSITOL N-ACETYLGLUCOSAMINYLTRANSFERASE SUBUNIT A"/>
    <property type="match status" value="1"/>
</dbReference>
<accession>A0A0G1BZR2</accession>
<comment type="caution">
    <text evidence="2">The sequence shown here is derived from an EMBL/GenBank/DDBJ whole genome shotgun (WGS) entry which is preliminary data.</text>
</comment>
<feature type="non-terminal residue" evidence="2">
    <location>
        <position position="1"/>
    </location>
</feature>
<evidence type="ECO:0000313" key="2">
    <source>
        <dbReference type="EMBL" id="KKS78679.1"/>
    </source>
</evidence>
<gene>
    <name evidence="2" type="ORF">UV54_C0055G0007</name>
</gene>
<dbReference type="Pfam" id="PF13439">
    <property type="entry name" value="Glyco_transf_4"/>
    <property type="match status" value="1"/>
</dbReference>
<dbReference type="GO" id="GO:0016740">
    <property type="term" value="F:transferase activity"/>
    <property type="evidence" value="ECO:0007669"/>
    <property type="project" value="UniProtKB-KW"/>
</dbReference>
<name>A0A0G1BZR2_9BACT</name>
<dbReference type="SUPFAM" id="SSF53756">
    <property type="entry name" value="UDP-Glycosyltransferase/glycogen phosphorylase"/>
    <property type="match status" value="1"/>
</dbReference>
<dbReference type="PANTHER" id="PTHR45871">
    <property type="entry name" value="N-ACETYLGLUCOSAMINYL-PHOSPHATIDYLINOSITOL BIOSYNTHETIC PROTEIN"/>
    <property type="match status" value="1"/>
</dbReference>
<dbReference type="InterPro" id="IPR028098">
    <property type="entry name" value="Glyco_trans_4-like_N"/>
</dbReference>
<reference evidence="2 3" key="1">
    <citation type="journal article" date="2015" name="Nature">
        <title>rRNA introns, odd ribosomes, and small enigmatic genomes across a large radiation of phyla.</title>
        <authorList>
            <person name="Brown C.T."/>
            <person name="Hug L.A."/>
            <person name="Thomas B.C."/>
            <person name="Sharon I."/>
            <person name="Castelle C.J."/>
            <person name="Singh A."/>
            <person name="Wilkins M.J."/>
            <person name="Williams K.H."/>
            <person name="Banfield J.F."/>
        </authorList>
    </citation>
    <scope>NUCLEOTIDE SEQUENCE [LARGE SCALE GENOMIC DNA]</scope>
</reference>
<protein>
    <submittedName>
        <fullName evidence="2">Glycosyltransferase, group 1 family protein</fullName>
    </submittedName>
</protein>
<dbReference type="CDD" id="cd03801">
    <property type="entry name" value="GT4_PimA-like"/>
    <property type="match status" value="1"/>
</dbReference>
<dbReference type="STRING" id="1618369.UV54_C0055G0007"/>
<evidence type="ECO:0000259" key="1">
    <source>
        <dbReference type="Pfam" id="PF13439"/>
    </source>
</evidence>
<dbReference type="Proteomes" id="UP000034213">
    <property type="component" value="Unassembled WGS sequence"/>
</dbReference>
<proteinExistence type="predicted"/>
<organism evidence="2 3">
    <name type="scientific">Candidatus Beckwithbacteria bacterium GW2011_GWA2_43_10</name>
    <dbReference type="NCBI Taxonomy" id="1618369"/>
    <lineage>
        <taxon>Bacteria</taxon>
        <taxon>Candidatus Beckwithiibacteriota</taxon>
    </lineage>
</organism>
<sequence>MNILFLARYFYPHIGGVEKHVLRVGEELVKKGHQVTVLTQKHSRKLADSVNLGGIKVIRIPFCQSKWGIWKNLWPLRRLFRQADIIHCHDIFFWYLPFRFLYPTKPVFTTFHGWEGKFPLPQKNIWLRKIWEKLSWGNICVGDYLCKWYGTKTDFITYGGVDLPDFQFSKSNFPEYIFIGRLEEDLGLSEYLQVFKKLPVVFIGAGSLKSKCAKVGRTLGKVKDLSVILKQRPYVFAASYLTIWEALAYGCPVFSLYQNPLKKDYLEKFPAAANIHVSGSAGELISQLNQPRPLCRRFPSWQDAVKLYQQLWQQ</sequence>
<keyword evidence="2" id="KW-0808">Transferase</keyword>
<dbReference type="AlphaFoldDB" id="A0A0G1BZR2"/>
<feature type="domain" description="Glycosyltransferase subfamily 4-like N-terminal" evidence="1">
    <location>
        <begin position="14"/>
        <end position="145"/>
    </location>
</feature>
<dbReference type="EMBL" id="LCEW01000055">
    <property type="protein sequence ID" value="KKS78679.1"/>
    <property type="molecule type" value="Genomic_DNA"/>
</dbReference>
<evidence type="ECO:0000313" key="3">
    <source>
        <dbReference type="Proteomes" id="UP000034213"/>
    </source>
</evidence>